<keyword evidence="3" id="KW-1185">Reference proteome</keyword>
<dbReference type="RefSeq" id="WP_189448582.1">
    <property type="nucleotide sequence ID" value="NZ_BMXY01000001.1"/>
</dbReference>
<name>A0ABQ3C5Q3_9GAMM</name>
<evidence type="ECO:0000313" key="2">
    <source>
        <dbReference type="EMBL" id="GGZ62832.1"/>
    </source>
</evidence>
<dbReference type="Proteomes" id="UP000643403">
    <property type="component" value="Unassembled WGS sequence"/>
</dbReference>
<gene>
    <name evidence="2" type="ORF">GCM10008101_16320</name>
</gene>
<reference evidence="3" key="1">
    <citation type="journal article" date="2019" name="Int. J. Syst. Evol. Microbiol.">
        <title>The Global Catalogue of Microorganisms (GCM) 10K type strain sequencing project: providing services to taxonomists for standard genome sequencing and annotation.</title>
        <authorList>
            <consortium name="The Broad Institute Genomics Platform"/>
            <consortium name="The Broad Institute Genome Sequencing Center for Infectious Disease"/>
            <person name="Wu L."/>
            <person name="Ma J."/>
        </authorList>
    </citation>
    <scope>NUCLEOTIDE SEQUENCE [LARGE SCALE GENOMIC DNA]</scope>
    <source>
        <strain evidence="3">KCTC 22558</strain>
    </source>
</reference>
<organism evidence="2 3">
    <name type="scientific">Cognatilysobacter xinjiangensis</name>
    <dbReference type="NCBI Taxonomy" id="546892"/>
    <lineage>
        <taxon>Bacteria</taxon>
        <taxon>Pseudomonadati</taxon>
        <taxon>Pseudomonadota</taxon>
        <taxon>Gammaproteobacteria</taxon>
        <taxon>Lysobacterales</taxon>
        <taxon>Lysobacteraceae</taxon>
        <taxon>Cognatilysobacter</taxon>
    </lineage>
</organism>
<dbReference type="EMBL" id="BMXY01000001">
    <property type="protein sequence ID" value="GGZ62832.1"/>
    <property type="molecule type" value="Genomic_DNA"/>
</dbReference>
<accession>A0ABQ3C5Q3</accession>
<evidence type="ECO:0000256" key="1">
    <source>
        <dbReference type="SAM" id="MobiDB-lite"/>
    </source>
</evidence>
<sequence length="63" mass="6876">MRIVEFVVAVVALIALFGWLVGRPHTLESLQRQDTPDDTRHLDPHHGNDRDAGAGGDAEGDDD</sequence>
<comment type="caution">
    <text evidence="2">The sequence shown here is derived from an EMBL/GenBank/DDBJ whole genome shotgun (WGS) entry which is preliminary data.</text>
</comment>
<feature type="region of interest" description="Disordered" evidence="1">
    <location>
        <begin position="29"/>
        <end position="63"/>
    </location>
</feature>
<proteinExistence type="predicted"/>
<feature type="compositionally biased region" description="Basic and acidic residues" evidence="1">
    <location>
        <begin position="34"/>
        <end position="52"/>
    </location>
</feature>
<protein>
    <submittedName>
        <fullName evidence="2">Uncharacterized protein</fullName>
    </submittedName>
</protein>
<evidence type="ECO:0000313" key="3">
    <source>
        <dbReference type="Proteomes" id="UP000643403"/>
    </source>
</evidence>